<feature type="transmembrane region" description="Helical" evidence="10">
    <location>
        <begin position="31"/>
        <end position="53"/>
    </location>
</feature>
<proteinExistence type="predicted"/>
<comment type="caution">
    <text evidence="12">The sequence shown here is derived from an EMBL/GenBank/DDBJ whole genome shotgun (WGS) entry which is preliminary data.</text>
</comment>
<feature type="transmembrane region" description="Helical" evidence="10">
    <location>
        <begin position="225"/>
        <end position="247"/>
    </location>
</feature>
<feature type="transmembrane region" description="Helical" evidence="10">
    <location>
        <begin position="198"/>
        <end position="216"/>
    </location>
</feature>
<reference evidence="12 13" key="1">
    <citation type="submission" date="2023-07" db="EMBL/GenBank/DDBJ databases">
        <title>Genomic Encyclopedia of Type Strains, Phase IV (KMG-IV): sequencing the most valuable type-strain genomes for metagenomic binning, comparative biology and taxonomic classification.</title>
        <authorList>
            <person name="Goeker M."/>
        </authorList>
    </citation>
    <scope>NUCLEOTIDE SEQUENCE [LARGE SCALE GENOMIC DNA]</scope>
    <source>
        <strain evidence="12 13">DSM 16784</strain>
    </source>
</reference>
<name>A0ABU0E4K6_9FIRM</name>
<evidence type="ECO:0000256" key="6">
    <source>
        <dbReference type="ARBA" id="ARBA00022692"/>
    </source>
</evidence>
<evidence type="ECO:0000256" key="5">
    <source>
        <dbReference type="ARBA" id="ARBA00022683"/>
    </source>
</evidence>
<accession>A0ABU0E4K6</accession>
<feature type="domain" description="PTS EIIC type-3" evidence="11">
    <location>
        <begin position="8"/>
        <end position="399"/>
    </location>
</feature>
<keyword evidence="13" id="KW-1185">Reference proteome</keyword>
<dbReference type="PIRSF" id="PIRSF006351">
    <property type="entry name" value="PTS_EIIC-Cellobiose"/>
    <property type="match status" value="1"/>
</dbReference>
<feature type="transmembrane region" description="Helical" evidence="10">
    <location>
        <begin position="73"/>
        <end position="91"/>
    </location>
</feature>
<feature type="transmembrane region" description="Helical" evidence="10">
    <location>
        <begin position="123"/>
        <end position="145"/>
    </location>
</feature>
<evidence type="ECO:0000256" key="1">
    <source>
        <dbReference type="ARBA" id="ARBA00004651"/>
    </source>
</evidence>
<protein>
    <recommendedName>
        <fullName evidence="9">Permease IIC component</fullName>
    </recommendedName>
</protein>
<evidence type="ECO:0000256" key="7">
    <source>
        <dbReference type="ARBA" id="ARBA00022989"/>
    </source>
</evidence>
<evidence type="ECO:0000259" key="11">
    <source>
        <dbReference type="PROSITE" id="PS51105"/>
    </source>
</evidence>
<dbReference type="RefSeq" id="WP_307408858.1">
    <property type="nucleotide sequence ID" value="NZ_JAUSUR010000004.1"/>
</dbReference>
<dbReference type="NCBIfam" id="TIGR00410">
    <property type="entry name" value="lacE"/>
    <property type="match status" value="1"/>
</dbReference>
<dbReference type="InterPro" id="IPR004796">
    <property type="entry name" value="PTS_IIC_cello"/>
</dbReference>
<evidence type="ECO:0000256" key="10">
    <source>
        <dbReference type="SAM" id="Phobius"/>
    </source>
</evidence>
<organism evidence="12 13">
    <name type="scientific">Breznakia pachnodae</name>
    <dbReference type="NCBI Taxonomy" id="265178"/>
    <lineage>
        <taxon>Bacteria</taxon>
        <taxon>Bacillati</taxon>
        <taxon>Bacillota</taxon>
        <taxon>Erysipelotrichia</taxon>
        <taxon>Erysipelotrichales</taxon>
        <taxon>Erysipelotrichaceae</taxon>
        <taxon>Breznakia</taxon>
    </lineage>
</organism>
<dbReference type="PROSITE" id="PS51105">
    <property type="entry name" value="PTS_EIIC_TYPE_3"/>
    <property type="match status" value="1"/>
</dbReference>
<evidence type="ECO:0000256" key="2">
    <source>
        <dbReference type="ARBA" id="ARBA00022448"/>
    </source>
</evidence>
<feature type="transmembrane region" description="Helical" evidence="10">
    <location>
        <begin position="98"/>
        <end position="117"/>
    </location>
</feature>
<sequence length="416" mass="45478">MNKVVQFMEDRIMPPLFKMASNKYLLAIRDAFTSTLAIVLIGSMFLLICYFPNDTWAEIVAPYVSILNVPNVLTLGMIALYMSFAIGYSLANTVKLQPLVNGVATVAIFLIMVNPLTEEGTLSLAYMGSQGIFCAILAGVITVTLNYQFTKRGILIKMPDSVPPVISAAFEMLISLSVIVVIVWGIRLVLGVNIPELISLIISPLAVAADSPLAVLSESLVSRSLWFAGIHGGSIIAFNGGALYPFALANIEANAAAVAAGQAMPYIITPSFESFFQDSSVSAFAICIMMAVKCRSSHLKEIGKLAMVPAVFGVTEPLWFGMPIVLNPIMLIPFLFTNTFNLLMTWLLSYLNVIGRTYITLHWALPGFLGSYLSSGGNVANLIWWLILMVLNCFIYYPFIKMYDRQKVDEETAVTV</sequence>
<evidence type="ECO:0000256" key="9">
    <source>
        <dbReference type="PIRNR" id="PIRNR006351"/>
    </source>
</evidence>
<dbReference type="PANTHER" id="PTHR33989">
    <property type="match status" value="1"/>
</dbReference>
<evidence type="ECO:0000313" key="12">
    <source>
        <dbReference type="EMBL" id="MDQ0361807.1"/>
    </source>
</evidence>
<keyword evidence="6 10" id="KW-0812">Transmembrane</keyword>
<keyword evidence="5" id="KW-0598">Phosphotransferase system</keyword>
<dbReference type="Pfam" id="PF02378">
    <property type="entry name" value="PTS_EIIC"/>
    <property type="match status" value="1"/>
</dbReference>
<comment type="subcellular location">
    <subcellularLocation>
        <location evidence="1">Cell membrane</location>
        <topology evidence="1">Multi-pass membrane protein</topology>
    </subcellularLocation>
</comment>
<gene>
    <name evidence="12" type="ORF">J2S15_002557</name>
</gene>
<evidence type="ECO:0000256" key="3">
    <source>
        <dbReference type="ARBA" id="ARBA00022475"/>
    </source>
</evidence>
<evidence type="ECO:0000256" key="4">
    <source>
        <dbReference type="ARBA" id="ARBA00022597"/>
    </source>
</evidence>
<dbReference type="Proteomes" id="UP001230220">
    <property type="component" value="Unassembled WGS sequence"/>
</dbReference>
<dbReference type="InterPro" id="IPR003352">
    <property type="entry name" value="PTS_EIIC"/>
</dbReference>
<dbReference type="EMBL" id="JAUSUR010000004">
    <property type="protein sequence ID" value="MDQ0361807.1"/>
    <property type="molecule type" value="Genomic_DNA"/>
</dbReference>
<evidence type="ECO:0000256" key="8">
    <source>
        <dbReference type="ARBA" id="ARBA00023136"/>
    </source>
</evidence>
<keyword evidence="7 10" id="KW-1133">Transmembrane helix</keyword>
<dbReference type="InterPro" id="IPR004501">
    <property type="entry name" value="PTS_EIIC_3"/>
</dbReference>
<keyword evidence="2 9" id="KW-0813">Transport</keyword>
<comment type="function">
    <text evidence="9">The phosphoenolpyruvate-dependent sugar phosphotransferase system (PTS), a major carbohydrate active -transport system, catalyzes the phosphorylation of incoming sugar substrates concomitant with their translocation across the cell membrane.</text>
</comment>
<feature type="transmembrane region" description="Helical" evidence="10">
    <location>
        <begin position="382"/>
        <end position="400"/>
    </location>
</feature>
<evidence type="ECO:0000313" key="13">
    <source>
        <dbReference type="Proteomes" id="UP001230220"/>
    </source>
</evidence>
<dbReference type="InterPro" id="IPR051088">
    <property type="entry name" value="PTS_Sugar-EIIC/EIIB"/>
</dbReference>
<keyword evidence="8 9" id="KW-0472">Membrane</keyword>
<keyword evidence="4 9" id="KW-0762">Sugar transport</keyword>
<dbReference type="PANTHER" id="PTHR33989:SF8">
    <property type="entry name" value="PERMEASE IIC COMPONENT"/>
    <property type="match status" value="1"/>
</dbReference>
<feature type="transmembrane region" description="Helical" evidence="10">
    <location>
        <begin position="165"/>
        <end position="186"/>
    </location>
</feature>
<keyword evidence="3 9" id="KW-1003">Cell membrane</keyword>